<organism evidence="1 2">
    <name type="scientific">Candidatus Yonathbacteria bacterium RIFCSPHIGHO2_01_FULL_51_10</name>
    <dbReference type="NCBI Taxonomy" id="1802723"/>
    <lineage>
        <taxon>Bacteria</taxon>
        <taxon>Candidatus Yonathiibacteriota</taxon>
    </lineage>
</organism>
<comment type="caution">
    <text evidence="1">The sequence shown here is derived from an EMBL/GenBank/DDBJ whole genome shotgun (WGS) entry which is preliminary data.</text>
</comment>
<dbReference type="AlphaFoldDB" id="A0A1G2SA17"/>
<sequence>MAVLIMATLTTLAGCGGGLGSVTRGDDSDHGKKTLEVQHCSATKGSIHVENDDGSNPQQSVSLRAVEAVIGKSKCFIVAASPAQQPGMPPSSSSAQPQTDYVARISFTGKTDYHTGAKMAAMAGLAVVPIVGMFTMATGAVALTNTTTEEADVTVTLYGRDGKIVATQKGTSKNFSLGVGALSMMDSMSVSPGERQFGAACLNAFNKLVPTIEKLPLPVVPTKQVARKKKHAG</sequence>
<accession>A0A1G2SA17</accession>
<reference evidence="1 2" key="1">
    <citation type="journal article" date="2016" name="Nat. Commun.">
        <title>Thousands of microbial genomes shed light on interconnected biogeochemical processes in an aquifer system.</title>
        <authorList>
            <person name="Anantharaman K."/>
            <person name="Brown C.T."/>
            <person name="Hug L.A."/>
            <person name="Sharon I."/>
            <person name="Castelle C.J."/>
            <person name="Probst A.J."/>
            <person name="Thomas B.C."/>
            <person name="Singh A."/>
            <person name="Wilkins M.J."/>
            <person name="Karaoz U."/>
            <person name="Brodie E.L."/>
            <person name="Williams K.H."/>
            <person name="Hubbard S.S."/>
            <person name="Banfield J.F."/>
        </authorList>
    </citation>
    <scope>NUCLEOTIDE SEQUENCE [LARGE SCALE GENOMIC DNA]</scope>
</reference>
<name>A0A1G2SA17_9BACT</name>
<dbReference type="Proteomes" id="UP000176997">
    <property type="component" value="Unassembled WGS sequence"/>
</dbReference>
<evidence type="ECO:0000313" key="1">
    <source>
        <dbReference type="EMBL" id="OHA81920.1"/>
    </source>
</evidence>
<evidence type="ECO:0000313" key="2">
    <source>
        <dbReference type="Proteomes" id="UP000176997"/>
    </source>
</evidence>
<proteinExistence type="predicted"/>
<gene>
    <name evidence="1" type="ORF">A2675_02005</name>
</gene>
<protein>
    <submittedName>
        <fullName evidence="1">Uncharacterized protein</fullName>
    </submittedName>
</protein>
<dbReference type="EMBL" id="MHUS01000006">
    <property type="protein sequence ID" value="OHA81920.1"/>
    <property type="molecule type" value="Genomic_DNA"/>
</dbReference>